<dbReference type="AlphaFoldDB" id="A0AAU3GZH3"/>
<name>A0AAU3GZH3_9ACTN</name>
<evidence type="ECO:0000313" key="2">
    <source>
        <dbReference type="EMBL" id="WTY97162.1"/>
    </source>
</evidence>
<sequence length="277" mass="29657">MFENSGGRGAEASPAAAFRALRAGGDTHVWWWRRPLRTDPADLALLNTEEFRQALCLHSERDAAAYVHTRATARRAVGELLAVAPGDVDMAKQLCSVCGDPGHGPTRLERPEVPLAIGLARTGDHTVLTAGTGTAIGVAVEHLRPVRQDVLSESWLTPDEALHLLELPRGAARDKVYYRCWTRKEAVLRALGHVSEGVRPDQVESYPATTDTVLMYCPGTPDALHPDGRTAWVVRDLTLSARVAAAVAQPAETEPACGPVRMHLPEGTVPGAAPGAP</sequence>
<dbReference type="EMBL" id="CP109535">
    <property type="protein sequence ID" value="WTY97162.1"/>
    <property type="molecule type" value="Genomic_DNA"/>
</dbReference>
<protein>
    <submittedName>
        <fullName evidence="2">4'-phosphopantetheinyl transferase superfamily protein</fullName>
    </submittedName>
</protein>
<gene>
    <name evidence="2" type="ORF">OG626_20785</name>
</gene>
<accession>A0AAU3GZH3</accession>
<organism evidence="2">
    <name type="scientific">Streptomyces sp. NBC_01401</name>
    <dbReference type="NCBI Taxonomy" id="2903854"/>
    <lineage>
        <taxon>Bacteria</taxon>
        <taxon>Bacillati</taxon>
        <taxon>Actinomycetota</taxon>
        <taxon>Actinomycetes</taxon>
        <taxon>Kitasatosporales</taxon>
        <taxon>Streptomycetaceae</taxon>
        <taxon>Streptomyces</taxon>
    </lineage>
</organism>
<reference evidence="2" key="1">
    <citation type="submission" date="2022-10" db="EMBL/GenBank/DDBJ databases">
        <title>The complete genomes of actinobacterial strains from the NBC collection.</title>
        <authorList>
            <person name="Joergensen T.S."/>
            <person name="Alvarez Arevalo M."/>
            <person name="Sterndorff E.B."/>
            <person name="Faurdal D."/>
            <person name="Vuksanovic O."/>
            <person name="Mourched A.-S."/>
            <person name="Charusanti P."/>
            <person name="Shaw S."/>
            <person name="Blin K."/>
            <person name="Weber T."/>
        </authorList>
    </citation>
    <scope>NUCLEOTIDE SEQUENCE</scope>
    <source>
        <strain evidence="2">NBC_01401</strain>
    </source>
</reference>
<dbReference type="GO" id="GO:0008897">
    <property type="term" value="F:holo-[acyl-carrier-protein] synthase activity"/>
    <property type="evidence" value="ECO:0007669"/>
    <property type="project" value="InterPro"/>
</dbReference>
<proteinExistence type="predicted"/>
<dbReference type="InterPro" id="IPR037143">
    <property type="entry name" value="4-PPantetheinyl_Trfase_dom_sf"/>
</dbReference>
<feature type="region of interest" description="Disordered" evidence="1">
    <location>
        <begin position="257"/>
        <end position="277"/>
    </location>
</feature>
<dbReference type="Gene3D" id="3.90.470.20">
    <property type="entry name" value="4'-phosphopantetheinyl transferase domain"/>
    <property type="match status" value="1"/>
</dbReference>
<keyword evidence="2" id="KW-0808">Transferase</keyword>
<dbReference type="SUPFAM" id="SSF56214">
    <property type="entry name" value="4'-phosphopantetheinyl transferase"/>
    <property type="match status" value="1"/>
</dbReference>
<dbReference type="GO" id="GO:0000287">
    <property type="term" value="F:magnesium ion binding"/>
    <property type="evidence" value="ECO:0007669"/>
    <property type="project" value="InterPro"/>
</dbReference>
<evidence type="ECO:0000256" key="1">
    <source>
        <dbReference type="SAM" id="MobiDB-lite"/>
    </source>
</evidence>